<sequence length="171" mass="18921">MENSTSTESSISNHGTKQENSKFWETLFLGSIAAVGLLIGFSNGISLAKKNDETAFNKGLMMLPDRPNQPGTPKPPPMESGVRLAARALGIGSLYAFGGVSILSAIIWFSVGAKNLKDFRQKIGEKLPRIPRNNPPQGRTEFESFRDLFTYLAEESEKEKNQKENEKNDTR</sequence>
<evidence type="ECO:0000256" key="2">
    <source>
        <dbReference type="ARBA" id="ARBA00007570"/>
    </source>
</evidence>
<dbReference type="OrthoDB" id="2378895at2759"/>
<dbReference type="GO" id="GO:0005743">
    <property type="term" value="C:mitochondrial inner membrane"/>
    <property type="evidence" value="ECO:0007669"/>
    <property type="project" value="UniProtKB-SubCell"/>
</dbReference>
<evidence type="ECO:0000256" key="9">
    <source>
        <dbReference type="ARBA" id="ARBA00045905"/>
    </source>
</evidence>
<keyword evidence="6 10" id="KW-1133">Transmembrane helix</keyword>
<dbReference type="PANTHER" id="PTHR13141">
    <property type="entry name" value="TRANSMEMBRANE PROTEIN 242"/>
    <property type="match status" value="1"/>
</dbReference>
<evidence type="ECO:0000256" key="6">
    <source>
        <dbReference type="ARBA" id="ARBA00022989"/>
    </source>
</evidence>
<gene>
    <name evidence="11" type="ORF">BLA29_000361</name>
</gene>
<evidence type="ECO:0000313" key="11">
    <source>
        <dbReference type="EMBL" id="OTF70653.1"/>
    </source>
</evidence>
<comment type="caution">
    <text evidence="11">The sequence shown here is derived from an EMBL/GenBank/DDBJ whole genome shotgun (WGS) entry which is preliminary data.</text>
</comment>
<accession>A0A1Y3ASM6</accession>
<reference evidence="11 12" key="1">
    <citation type="submission" date="2017-03" db="EMBL/GenBank/DDBJ databases">
        <title>Genome Survey of Euroglyphus maynei.</title>
        <authorList>
            <person name="Arlian L.G."/>
            <person name="Morgan M.S."/>
            <person name="Rider S.D."/>
        </authorList>
    </citation>
    <scope>NUCLEOTIDE SEQUENCE [LARGE SCALE GENOMIC DNA]</scope>
    <source>
        <strain evidence="11">Arlian Lab</strain>
        <tissue evidence="11">Whole body</tissue>
    </source>
</reference>
<name>A0A1Y3ASM6_EURMA</name>
<comment type="subcellular location">
    <subcellularLocation>
        <location evidence="1">Mitochondrion inner membrane</location>
        <topology evidence="1">Multi-pass membrane protein</topology>
    </subcellularLocation>
</comment>
<evidence type="ECO:0000256" key="1">
    <source>
        <dbReference type="ARBA" id="ARBA00004448"/>
    </source>
</evidence>
<evidence type="ECO:0000256" key="8">
    <source>
        <dbReference type="ARBA" id="ARBA00023136"/>
    </source>
</evidence>
<organism evidence="11 12">
    <name type="scientific">Euroglyphus maynei</name>
    <name type="common">Mayne's house dust mite</name>
    <dbReference type="NCBI Taxonomy" id="6958"/>
    <lineage>
        <taxon>Eukaryota</taxon>
        <taxon>Metazoa</taxon>
        <taxon>Ecdysozoa</taxon>
        <taxon>Arthropoda</taxon>
        <taxon>Chelicerata</taxon>
        <taxon>Arachnida</taxon>
        <taxon>Acari</taxon>
        <taxon>Acariformes</taxon>
        <taxon>Sarcoptiformes</taxon>
        <taxon>Astigmata</taxon>
        <taxon>Psoroptidia</taxon>
        <taxon>Analgoidea</taxon>
        <taxon>Pyroglyphidae</taxon>
        <taxon>Pyroglyphinae</taxon>
        <taxon>Euroglyphus</taxon>
    </lineage>
</organism>
<proteinExistence type="inferred from homology"/>
<feature type="transmembrane region" description="Helical" evidence="10">
    <location>
        <begin position="84"/>
        <end position="111"/>
    </location>
</feature>
<dbReference type="AlphaFoldDB" id="A0A1Y3ASM6"/>
<keyword evidence="5" id="KW-0999">Mitochondrion inner membrane</keyword>
<dbReference type="EMBL" id="MUJZ01064670">
    <property type="protein sequence ID" value="OTF70653.1"/>
    <property type="molecule type" value="Genomic_DNA"/>
</dbReference>
<keyword evidence="8 10" id="KW-0472">Membrane</keyword>
<evidence type="ECO:0000256" key="4">
    <source>
        <dbReference type="ARBA" id="ARBA00022692"/>
    </source>
</evidence>
<dbReference type="Proteomes" id="UP000194236">
    <property type="component" value="Unassembled WGS sequence"/>
</dbReference>
<dbReference type="Pfam" id="PF07096">
    <property type="entry name" value="DUF1358"/>
    <property type="match status" value="1"/>
</dbReference>
<protein>
    <recommendedName>
        <fullName evidence="3">Transmembrane protein 242</fullName>
    </recommendedName>
</protein>
<keyword evidence="4 10" id="KW-0812">Transmembrane</keyword>
<evidence type="ECO:0000256" key="3">
    <source>
        <dbReference type="ARBA" id="ARBA00013934"/>
    </source>
</evidence>
<keyword evidence="12" id="KW-1185">Reference proteome</keyword>
<dbReference type="InterPro" id="IPR009792">
    <property type="entry name" value="TMEM242"/>
</dbReference>
<evidence type="ECO:0000313" key="12">
    <source>
        <dbReference type="Proteomes" id="UP000194236"/>
    </source>
</evidence>
<evidence type="ECO:0000256" key="7">
    <source>
        <dbReference type="ARBA" id="ARBA00023128"/>
    </source>
</evidence>
<feature type="transmembrane region" description="Helical" evidence="10">
    <location>
        <begin position="27"/>
        <end position="48"/>
    </location>
</feature>
<evidence type="ECO:0000256" key="10">
    <source>
        <dbReference type="SAM" id="Phobius"/>
    </source>
</evidence>
<keyword evidence="7" id="KW-0496">Mitochondrion</keyword>
<dbReference type="PANTHER" id="PTHR13141:SF4">
    <property type="entry name" value="TRANSMEMBRANE PROTEIN 242"/>
    <property type="match status" value="1"/>
</dbReference>
<comment type="similarity">
    <text evidence="2">Belongs to the TMEM242 family.</text>
</comment>
<comment type="function">
    <text evidence="9">Scaffold protein that participates in the c-ring assembly of mitochondrial ATP synthase (F(1)F(0) ATP synthase or complex V) by facilitating the membrane insertion and oligomer formation of the subunit c/ATP5MC3. Participates in the incorporation of the c-ring into vestigial complexes. Additionally influences the incorporation of subunits MT-ATP6, MT-ATP8, ATP5MJ, and ATP5MK in the ATP synthase.</text>
</comment>
<evidence type="ECO:0000256" key="5">
    <source>
        <dbReference type="ARBA" id="ARBA00022792"/>
    </source>
</evidence>